<dbReference type="Gene3D" id="3.90.1300.10">
    <property type="entry name" value="Amidase signature (AS) domain"/>
    <property type="match status" value="1"/>
</dbReference>
<dbReference type="PROSITE" id="PS00571">
    <property type="entry name" value="AMIDASES"/>
    <property type="match status" value="1"/>
</dbReference>
<organism evidence="8 9">
    <name type="scientific">Elasticomyces elasticus</name>
    <dbReference type="NCBI Taxonomy" id="574655"/>
    <lineage>
        <taxon>Eukaryota</taxon>
        <taxon>Fungi</taxon>
        <taxon>Dikarya</taxon>
        <taxon>Ascomycota</taxon>
        <taxon>Pezizomycotina</taxon>
        <taxon>Dothideomycetes</taxon>
        <taxon>Dothideomycetidae</taxon>
        <taxon>Mycosphaerellales</taxon>
        <taxon>Teratosphaeriaceae</taxon>
        <taxon>Elasticomyces</taxon>
    </lineage>
</organism>
<evidence type="ECO:0000256" key="3">
    <source>
        <dbReference type="ARBA" id="ARBA00012922"/>
    </source>
</evidence>
<dbReference type="PANTHER" id="PTHR46072:SF5">
    <property type="entry name" value="GENERAL AMIDASE-C"/>
    <property type="match status" value="1"/>
</dbReference>
<feature type="active site" description="Charge relay system" evidence="5">
    <location>
        <position position="142"/>
    </location>
</feature>
<feature type="binding site" evidence="6">
    <location>
        <position position="192"/>
    </location>
    <ligand>
        <name>substrate</name>
    </ligand>
</feature>
<evidence type="ECO:0000256" key="1">
    <source>
        <dbReference type="ARBA" id="ARBA00001311"/>
    </source>
</evidence>
<accession>A0AAN7W2F6</accession>
<dbReference type="PIRSF" id="PIRSF001221">
    <property type="entry name" value="Amidase_fungi"/>
    <property type="match status" value="1"/>
</dbReference>
<evidence type="ECO:0000256" key="2">
    <source>
        <dbReference type="ARBA" id="ARBA00009199"/>
    </source>
</evidence>
<dbReference type="InterPro" id="IPR036928">
    <property type="entry name" value="AS_sf"/>
</dbReference>
<comment type="catalytic activity">
    <reaction evidence="1">
        <text>a monocarboxylic acid amide + H2O = a monocarboxylate + NH4(+)</text>
        <dbReference type="Rhea" id="RHEA:12020"/>
        <dbReference type="ChEBI" id="CHEBI:15377"/>
        <dbReference type="ChEBI" id="CHEBI:28938"/>
        <dbReference type="ChEBI" id="CHEBI:35757"/>
        <dbReference type="ChEBI" id="CHEBI:83628"/>
        <dbReference type="EC" id="3.5.1.4"/>
    </reaction>
</comment>
<dbReference type="Proteomes" id="UP001310594">
    <property type="component" value="Unassembled WGS sequence"/>
</dbReference>
<evidence type="ECO:0000256" key="5">
    <source>
        <dbReference type="PIRSR" id="PIRSR001221-1"/>
    </source>
</evidence>
<name>A0AAN7W2F6_9PEZI</name>
<evidence type="ECO:0000313" key="8">
    <source>
        <dbReference type="EMBL" id="KAK5695232.1"/>
    </source>
</evidence>
<protein>
    <recommendedName>
        <fullName evidence="3">amidase</fullName>
        <ecNumber evidence="3">3.5.1.4</ecNumber>
    </recommendedName>
</protein>
<gene>
    <name evidence="8" type="ORF">LTR97_008738</name>
</gene>
<evidence type="ECO:0000256" key="6">
    <source>
        <dbReference type="PIRSR" id="PIRSR001221-2"/>
    </source>
</evidence>
<feature type="active site" description="Charge relay system" evidence="5">
    <location>
        <position position="218"/>
    </location>
</feature>
<dbReference type="EMBL" id="JAVRQU010000014">
    <property type="protein sequence ID" value="KAK5695232.1"/>
    <property type="molecule type" value="Genomic_DNA"/>
</dbReference>
<dbReference type="InterPro" id="IPR020556">
    <property type="entry name" value="Amidase_CS"/>
</dbReference>
<dbReference type="PANTHER" id="PTHR46072">
    <property type="entry name" value="AMIDASE-RELATED-RELATED"/>
    <property type="match status" value="1"/>
</dbReference>
<reference evidence="8" key="1">
    <citation type="submission" date="2023-08" db="EMBL/GenBank/DDBJ databases">
        <title>Black Yeasts Isolated from many extreme environments.</title>
        <authorList>
            <person name="Coleine C."/>
            <person name="Stajich J.E."/>
            <person name="Selbmann L."/>
        </authorList>
    </citation>
    <scope>NUCLEOTIDE SEQUENCE</scope>
    <source>
        <strain evidence="8">CCFEE 5810</strain>
    </source>
</reference>
<feature type="binding site" evidence="6">
    <location>
        <position position="218"/>
    </location>
    <ligand>
        <name>substrate</name>
    </ligand>
</feature>
<comment type="similarity">
    <text evidence="2">Belongs to the amidase family.</text>
</comment>
<evidence type="ECO:0000259" key="7">
    <source>
        <dbReference type="Pfam" id="PF01425"/>
    </source>
</evidence>
<dbReference type="InterPro" id="IPR023631">
    <property type="entry name" value="Amidase_dom"/>
</dbReference>
<evidence type="ECO:0000313" key="9">
    <source>
        <dbReference type="Proteomes" id="UP001310594"/>
    </source>
</evidence>
<evidence type="ECO:0000256" key="4">
    <source>
        <dbReference type="ARBA" id="ARBA00022801"/>
    </source>
</evidence>
<dbReference type="Pfam" id="PF01425">
    <property type="entry name" value="Amidase"/>
    <property type="match status" value="1"/>
</dbReference>
<proteinExistence type="inferred from homology"/>
<keyword evidence="4" id="KW-0378">Hydrolase</keyword>
<dbReference type="SUPFAM" id="SSF75304">
    <property type="entry name" value="Amidase signature (AS) enzymes"/>
    <property type="match status" value="1"/>
</dbReference>
<dbReference type="EC" id="3.5.1.4" evidence="3"/>
<sequence>MTSPVGLEPWQQRAQKYREQAAAKIPEAWRLKAEFTSDLGPASSKSVFDVPAKSGILSEHELDITANYDATTLLAKLASSELSSLDVTTAFCKRAAIAQQLTCCLTETFFEQGIERAKYCDEYLAKHGKPLGPLHGLPISIKDSFNVKGIPSTIGYISFLDHGPVKTDSAIVTILLELGAVLYTKTNVPQSLMTGDSENNLFLRVLNPTKLCLGSGGSSGGEGALLAMRGSPIGVGTDIAGSIRIPAYVNGTFGLRPTASRIPYGGQTGPGRAGSPGILAVAGPLARSVRDVEMFMKAVLGYDCWKVDDSAISAPWREPATSESKALTIGYLMEDAKYPLHPPVLRAMKTAIAELEKAGHKVVDLTPELQTPDLMNKVKESAFTHFAMDPNHTALQNIQKSGEPIVASIPTASLPELKHFVPSVDDMFRLNVERRQYMKVFRELYVKNDLDLVLTPLYQATAVAHDNYGIPIYTVLANLLDYPAMTLPYLKADKQADAEYRRDVSYSPAYIPDQVEGAPAGIQIMGRPMRDEEFVKQSQIVADALGIKSL</sequence>
<dbReference type="GO" id="GO:0004040">
    <property type="term" value="F:amidase activity"/>
    <property type="evidence" value="ECO:0007669"/>
    <property type="project" value="UniProtKB-EC"/>
</dbReference>
<comment type="caution">
    <text evidence="8">The sequence shown here is derived from an EMBL/GenBank/DDBJ whole genome shotgun (WGS) entry which is preliminary data.</text>
</comment>
<feature type="active site" description="Acyl-ester intermediate" evidence="5">
    <location>
        <position position="242"/>
    </location>
</feature>
<dbReference type="AlphaFoldDB" id="A0AAN7W2F6"/>
<feature type="binding site" evidence="6">
    <location>
        <begin position="239"/>
        <end position="242"/>
    </location>
    <ligand>
        <name>substrate</name>
    </ligand>
</feature>
<feature type="domain" description="Amidase" evidence="7">
    <location>
        <begin position="86"/>
        <end position="533"/>
    </location>
</feature>